<dbReference type="AlphaFoldDB" id="A0A7W9UGI5"/>
<dbReference type="SUPFAM" id="SSF51905">
    <property type="entry name" value="FAD/NAD(P)-binding domain"/>
    <property type="match status" value="1"/>
</dbReference>
<dbReference type="RefSeq" id="WP_157185585.1">
    <property type="nucleotide sequence ID" value="NZ_JACHIT010000001.1"/>
</dbReference>
<proteinExistence type="predicted"/>
<dbReference type="PANTHER" id="PTHR43422:SF3">
    <property type="entry name" value="THIAMINE THIAZOLE SYNTHASE"/>
    <property type="match status" value="1"/>
</dbReference>
<dbReference type="GO" id="GO:0071949">
    <property type="term" value="F:FAD binding"/>
    <property type="evidence" value="ECO:0007669"/>
    <property type="project" value="InterPro"/>
</dbReference>
<dbReference type="InterPro" id="IPR036188">
    <property type="entry name" value="FAD/NAD-bd_sf"/>
</dbReference>
<reference evidence="2 3" key="1">
    <citation type="submission" date="2020-08" db="EMBL/GenBank/DDBJ databases">
        <title>Sequencing the genomes of 1000 actinobacteria strains.</title>
        <authorList>
            <person name="Klenk H.-P."/>
        </authorList>
    </citation>
    <scope>NUCLEOTIDE SEQUENCE [LARGE SCALE GENOMIC DNA]</scope>
    <source>
        <strain evidence="2 3">DSM 43582</strain>
    </source>
</reference>
<dbReference type="PANTHER" id="PTHR43422">
    <property type="entry name" value="THIAMINE THIAZOLE SYNTHASE"/>
    <property type="match status" value="1"/>
</dbReference>
<dbReference type="InterPro" id="IPR002938">
    <property type="entry name" value="FAD-bd"/>
</dbReference>
<gene>
    <name evidence="2" type="ORF">BJY24_000582</name>
</gene>
<organism evidence="2 3">
    <name type="scientific">Nocardia transvalensis</name>
    <dbReference type="NCBI Taxonomy" id="37333"/>
    <lineage>
        <taxon>Bacteria</taxon>
        <taxon>Bacillati</taxon>
        <taxon>Actinomycetota</taxon>
        <taxon>Actinomycetes</taxon>
        <taxon>Mycobacteriales</taxon>
        <taxon>Nocardiaceae</taxon>
        <taxon>Nocardia</taxon>
    </lineage>
</organism>
<evidence type="ECO:0000259" key="1">
    <source>
        <dbReference type="Pfam" id="PF01494"/>
    </source>
</evidence>
<accession>A0A7W9UGI5</accession>
<keyword evidence="3" id="KW-1185">Reference proteome</keyword>
<feature type="domain" description="FAD-binding" evidence="1">
    <location>
        <begin position="13"/>
        <end position="339"/>
    </location>
</feature>
<sequence length="464" mass="50144">MTRTNGCAGDHAVVLGGGMAGLFAARVLADHYTEVTVVERDRLASTGTARRGVPQGRHSHGLLMRAAEIAEKRFPGLIDELIMDGAKAFSAFDNFRAVFFGNVLHRSATGRSSVAASRPFLESHVRKRVSALANVAIWDDAAVAGLVAADNGVGGVRVLRRETGDEARTVHADLVVDAMGRGTRTGTWLESLGYPRPREDQVPVDIAYATCHFRLPLDAVGGDRVVLVGPMPSRPRGFGFAAQEGDEWVLSAFGVGKEHHPPSEPDALREFAAAFAPADVAGVLHDATPVDDVATYRYKTAVWRRYELLDRVPAGILSIGDAMCCFNPIYGSGMTVAAISADVLDAVLRQGAEDLPRRYYRRMGRMLRTPWWLTKLSDVTLPSVPLGSGGVKAVLHAGMNQVFRAASGDPVAASTFLDVLNMNKTPFHMMRPRVAVAIGLARVRGRRPPDPGVLPERRCLARRR</sequence>
<comment type="caution">
    <text evidence="2">The sequence shown here is derived from an EMBL/GenBank/DDBJ whole genome shotgun (WGS) entry which is preliminary data.</text>
</comment>
<evidence type="ECO:0000313" key="3">
    <source>
        <dbReference type="Proteomes" id="UP000540412"/>
    </source>
</evidence>
<dbReference type="Gene3D" id="3.50.50.60">
    <property type="entry name" value="FAD/NAD(P)-binding domain"/>
    <property type="match status" value="1"/>
</dbReference>
<dbReference type="EMBL" id="JACHIT010000001">
    <property type="protein sequence ID" value="MBB5911715.1"/>
    <property type="molecule type" value="Genomic_DNA"/>
</dbReference>
<dbReference type="Proteomes" id="UP000540412">
    <property type="component" value="Unassembled WGS sequence"/>
</dbReference>
<protein>
    <submittedName>
        <fullName evidence="2">Flavin-dependent dehydrogenase</fullName>
    </submittedName>
</protein>
<evidence type="ECO:0000313" key="2">
    <source>
        <dbReference type="EMBL" id="MBB5911715.1"/>
    </source>
</evidence>
<dbReference type="Pfam" id="PF01494">
    <property type="entry name" value="FAD_binding_3"/>
    <property type="match status" value="1"/>
</dbReference>
<name>A0A7W9UGI5_9NOCA</name>